<accession>A0A8H7U5K4</accession>
<keyword evidence="2" id="KW-0808">Transferase</keyword>
<evidence type="ECO:0000256" key="6">
    <source>
        <dbReference type="SAM" id="MobiDB-lite"/>
    </source>
</evidence>
<dbReference type="Gene3D" id="1.10.510.10">
    <property type="entry name" value="Transferase(Phosphotransferase) domain 1"/>
    <property type="match status" value="1"/>
</dbReference>
<dbReference type="SUPFAM" id="SSF56112">
    <property type="entry name" value="Protein kinase-like (PK-like)"/>
    <property type="match status" value="1"/>
</dbReference>
<keyword evidence="3" id="KW-0547">Nucleotide-binding</keyword>
<dbReference type="InterPro" id="IPR008271">
    <property type="entry name" value="Ser/Thr_kinase_AS"/>
</dbReference>
<keyword evidence="1" id="KW-0723">Serine/threonine-protein kinase</keyword>
<evidence type="ECO:0000256" key="4">
    <source>
        <dbReference type="ARBA" id="ARBA00022777"/>
    </source>
</evidence>
<gene>
    <name evidence="8" type="ORF">IEO21_01945</name>
</gene>
<dbReference type="PROSITE" id="PS50011">
    <property type="entry name" value="PROTEIN_KINASE_DOM"/>
    <property type="match status" value="1"/>
</dbReference>
<feature type="domain" description="Protein kinase" evidence="7">
    <location>
        <begin position="18"/>
        <end position="291"/>
    </location>
</feature>
<reference evidence="8" key="1">
    <citation type="submission" date="2020-11" db="EMBL/GenBank/DDBJ databases">
        <authorList>
            <person name="Koelle M."/>
            <person name="Horta M.A.C."/>
            <person name="Nowrousian M."/>
            <person name="Ohm R.A."/>
            <person name="Benz P."/>
            <person name="Pilgard A."/>
        </authorList>
    </citation>
    <scope>NUCLEOTIDE SEQUENCE</scope>
    <source>
        <strain evidence="8">FPRL280</strain>
    </source>
</reference>
<organism evidence="8 9">
    <name type="scientific">Rhodonia placenta</name>
    <dbReference type="NCBI Taxonomy" id="104341"/>
    <lineage>
        <taxon>Eukaryota</taxon>
        <taxon>Fungi</taxon>
        <taxon>Dikarya</taxon>
        <taxon>Basidiomycota</taxon>
        <taxon>Agaricomycotina</taxon>
        <taxon>Agaricomycetes</taxon>
        <taxon>Polyporales</taxon>
        <taxon>Adustoporiaceae</taxon>
        <taxon>Rhodonia</taxon>
    </lineage>
</organism>
<evidence type="ECO:0000256" key="2">
    <source>
        <dbReference type="ARBA" id="ARBA00022679"/>
    </source>
</evidence>
<keyword evidence="5" id="KW-0067">ATP-binding</keyword>
<feature type="compositionally biased region" description="Low complexity" evidence="6">
    <location>
        <begin position="377"/>
        <end position="391"/>
    </location>
</feature>
<dbReference type="GO" id="GO:0004674">
    <property type="term" value="F:protein serine/threonine kinase activity"/>
    <property type="evidence" value="ECO:0007669"/>
    <property type="project" value="UniProtKB-KW"/>
</dbReference>
<feature type="region of interest" description="Disordered" evidence="6">
    <location>
        <begin position="372"/>
        <end position="393"/>
    </location>
</feature>
<dbReference type="PANTHER" id="PTHR24349">
    <property type="entry name" value="SERINE/THREONINE-PROTEIN KINASE"/>
    <property type="match status" value="1"/>
</dbReference>
<evidence type="ECO:0000313" key="8">
    <source>
        <dbReference type="EMBL" id="KAF9819680.1"/>
    </source>
</evidence>
<evidence type="ECO:0000256" key="1">
    <source>
        <dbReference type="ARBA" id="ARBA00022527"/>
    </source>
</evidence>
<dbReference type="Pfam" id="PF00069">
    <property type="entry name" value="Pkinase"/>
    <property type="match status" value="1"/>
</dbReference>
<reference evidence="8" key="2">
    <citation type="journal article" name="Front. Microbiol.">
        <title>Degradative Capacity of Two Strains of Rhodonia placenta: From Phenotype to Genotype.</title>
        <authorList>
            <person name="Kolle M."/>
            <person name="Horta M.A.C."/>
            <person name="Nowrousian M."/>
            <person name="Ohm R.A."/>
            <person name="Benz J.P."/>
            <person name="Pilgard A."/>
        </authorList>
    </citation>
    <scope>NUCLEOTIDE SEQUENCE</scope>
    <source>
        <strain evidence="8">FPRL280</strain>
    </source>
</reference>
<dbReference type="EMBL" id="JADOXO010000016">
    <property type="protein sequence ID" value="KAF9819680.1"/>
    <property type="molecule type" value="Genomic_DNA"/>
</dbReference>
<evidence type="ECO:0000313" key="9">
    <source>
        <dbReference type="Proteomes" id="UP000639403"/>
    </source>
</evidence>
<dbReference type="AlphaFoldDB" id="A0A8H7U5K4"/>
<dbReference type="SMART" id="SM00220">
    <property type="entry name" value="S_TKc"/>
    <property type="match status" value="1"/>
</dbReference>
<dbReference type="Proteomes" id="UP000639403">
    <property type="component" value="Unassembled WGS sequence"/>
</dbReference>
<evidence type="ECO:0000256" key="3">
    <source>
        <dbReference type="ARBA" id="ARBA00022741"/>
    </source>
</evidence>
<evidence type="ECO:0000256" key="5">
    <source>
        <dbReference type="ARBA" id="ARBA00022840"/>
    </source>
</evidence>
<dbReference type="InterPro" id="IPR000719">
    <property type="entry name" value="Prot_kinase_dom"/>
</dbReference>
<name>A0A8H7U5K4_9APHY</name>
<proteinExistence type="predicted"/>
<protein>
    <recommendedName>
        <fullName evidence="7">Protein kinase domain-containing protein</fullName>
    </recommendedName>
</protein>
<dbReference type="InterPro" id="IPR050205">
    <property type="entry name" value="CDPK_Ser/Thr_kinases"/>
</dbReference>
<sequence length="452" mass="49596">MAAYLPDFTGSLVDAGRYELVQLLGAGACGVVYRAFDLQARPRRGGAPVECAVKIIKKAGPMKSDTARQRREIHMHRLVSDHPNVLTVHDAFEDERFYYLVMDFCSGGDLFSMIADDHAFDRNDDLVRRVFVQILDAVEACHKRHVFHRDLKPENILCSKDGSAVYLADFGLATDRRFSCTFGCGSQHYMSPGKSPAFRVGVKGYSTPHNDIWSLGIILANMLSGCSPWELASTVDPCFAEFLRDEHHFEVMMPISRPAGALLQHMLALNPFHRPPISAIRRAVLEMKTFFMSEDDIARGTVPMLPEQPHIILPSPLVGGGNSVLQDNVYREEPVEDMDIYQPDVGLIITTAEEVDLGTVNLDDDSQWGSACTSPLTSASTSGGDSDGPATPGVYACEPQLVFPELPEEESLGEALVLLPPRAPLGGKEKETKENASPAPGLLDRLEMIVLA</sequence>
<dbReference type="PROSITE" id="PS00108">
    <property type="entry name" value="PROTEIN_KINASE_ST"/>
    <property type="match status" value="1"/>
</dbReference>
<evidence type="ECO:0000259" key="7">
    <source>
        <dbReference type="PROSITE" id="PS50011"/>
    </source>
</evidence>
<dbReference type="InterPro" id="IPR011009">
    <property type="entry name" value="Kinase-like_dom_sf"/>
</dbReference>
<comment type="caution">
    <text evidence="8">The sequence shown here is derived from an EMBL/GenBank/DDBJ whole genome shotgun (WGS) entry which is preliminary data.</text>
</comment>
<keyword evidence="4" id="KW-0418">Kinase</keyword>
<dbReference type="GO" id="GO:0005524">
    <property type="term" value="F:ATP binding"/>
    <property type="evidence" value="ECO:0007669"/>
    <property type="project" value="UniProtKB-KW"/>
</dbReference>